<sequence length="584" mass="66941">MDRLIKKIDKRKKKADKKKKEKSTQKKNSLEKKNKKDKKKQKERKKKKEARDSSTSEESEESGESQRQLEKVKSKLAVDAANIDKKYRMAGSLFRKPEDPPNFARKVLEAEWREMYVDPKVTIETVKTLNTYLKTRAELRSTDHVVIAEKLDDNDKKATTRLKILTKFDEGRFGAIYMVQNESAVDNDVVSVGNSRFIMKTALRQLSSHQIVYRLSREITVLKTLWGQGNDPPPRVPPILHQGKILGVPFYVTSIFDVNLEKCREQMGGGTFCVQSAFHIAQEIFMALKFMHRRQLVHRDVKPTNIALSYQNRDQWYLIDYGDAISVGKKTPISPPDGVTLPFLSLEAHDLLVTSSYSSFQQDLESWFYVIVDLLKPLPWKDNNRIDKVALAKRDFMSRLPNNLTNLPSQILDIGQILKTESPYSEISKKLVEGLASVKTSSSEKWNPEWYDRSATRNLREKKIKNQPRSRESAEAEATAVQTTPTGSTELQNDRRDKSVYVSTIAPVVTKVVDNRKKVSSSNSPTTVSTNKTAVIEDEEDVKKNSPIQKQQDRSVYFNDFPVAAVAQPETGKKKKYRYKMRKQ</sequence>
<gene>
    <name evidence="3" type="ORF">CELE_F25F2.1</name>
    <name evidence="3 5" type="ORF">F25F2.1</name>
</gene>
<dbReference type="eggNOG" id="KOG1164">
    <property type="taxonomic scope" value="Eukaryota"/>
</dbReference>
<dbReference type="EMBL" id="BX284603">
    <property type="protein sequence ID" value="CAD91629.2"/>
    <property type="molecule type" value="Genomic_DNA"/>
</dbReference>
<reference evidence="3 4" key="1">
    <citation type="journal article" date="1998" name="Science">
        <title>Genome sequence of the nematode C. elegans: a platform for investigating biology.</title>
        <authorList>
            <consortium name="The C. elegans sequencing consortium"/>
            <person name="Sulson J.E."/>
            <person name="Waterston R."/>
        </authorList>
    </citation>
    <scope>NUCLEOTIDE SEQUENCE [LARGE SCALE GENOMIC DNA]</scope>
    <source>
        <strain evidence="3 4">Bristol N2</strain>
    </source>
</reference>
<evidence type="ECO:0000313" key="5">
    <source>
        <dbReference type="WormBase" id="F25F2.1b"/>
    </source>
</evidence>
<dbReference type="STRING" id="6239.F25F2.1b.1"/>
<dbReference type="GO" id="GO:0005737">
    <property type="term" value="C:cytoplasm"/>
    <property type="evidence" value="ECO:0000318"/>
    <property type="project" value="GO_Central"/>
</dbReference>
<accession>Q7YXD1</accession>
<dbReference type="GO" id="GO:0005524">
    <property type="term" value="F:ATP binding"/>
    <property type="evidence" value="ECO:0007669"/>
    <property type="project" value="InterPro"/>
</dbReference>
<dbReference type="FunCoup" id="Q7YXD1">
    <property type="interactions" value="1938"/>
</dbReference>
<dbReference type="GO" id="GO:0007165">
    <property type="term" value="P:signal transduction"/>
    <property type="evidence" value="ECO:0000318"/>
    <property type="project" value="GO_Central"/>
</dbReference>
<keyword evidence="3" id="KW-0808">Transferase</keyword>
<dbReference type="SMR" id="Q7YXD1"/>
<dbReference type="PaxDb" id="6239-F25F2.1b"/>
<dbReference type="InterPro" id="IPR050235">
    <property type="entry name" value="CK1_Ser-Thr_kinase"/>
</dbReference>
<dbReference type="SUPFAM" id="SSF56112">
    <property type="entry name" value="Protein kinase-like (PK-like)"/>
    <property type="match status" value="1"/>
</dbReference>
<feature type="region of interest" description="Disordered" evidence="1">
    <location>
        <begin position="517"/>
        <end position="553"/>
    </location>
</feature>
<evidence type="ECO:0000256" key="1">
    <source>
        <dbReference type="SAM" id="MobiDB-lite"/>
    </source>
</evidence>
<dbReference type="CTD" id="175589"/>
<dbReference type="Pfam" id="PF00069">
    <property type="entry name" value="Pkinase"/>
    <property type="match status" value="1"/>
</dbReference>
<feature type="compositionally biased region" description="Basic residues" evidence="1">
    <location>
        <begin position="8"/>
        <end position="21"/>
    </location>
</feature>
<name>Q7YXD1_CAEEL</name>
<dbReference type="RefSeq" id="NP_001022550.2">
    <property type="nucleotide sequence ID" value="NM_001027379.2"/>
</dbReference>
<dbReference type="PROSITE" id="PS50011">
    <property type="entry name" value="PROTEIN_KINASE_DOM"/>
    <property type="match status" value="1"/>
</dbReference>
<feature type="region of interest" description="Disordered" evidence="1">
    <location>
        <begin position="460"/>
        <end position="496"/>
    </location>
</feature>
<dbReference type="Proteomes" id="UP000001940">
    <property type="component" value="Chromosome III"/>
</dbReference>
<dbReference type="SMART" id="SM00220">
    <property type="entry name" value="S_TKc"/>
    <property type="match status" value="1"/>
</dbReference>
<evidence type="ECO:0000313" key="4">
    <source>
        <dbReference type="Proteomes" id="UP000001940"/>
    </source>
</evidence>
<dbReference type="AlphaFoldDB" id="Q7YXD1"/>
<dbReference type="AGR" id="WB:WBGene00009115"/>
<dbReference type="PANTHER" id="PTHR11909">
    <property type="entry name" value="CASEIN KINASE-RELATED"/>
    <property type="match status" value="1"/>
</dbReference>
<keyword evidence="4" id="KW-1185">Reference proteome</keyword>
<feature type="compositionally biased region" description="Low complexity" evidence="1">
    <location>
        <begin position="520"/>
        <end position="533"/>
    </location>
</feature>
<evidence type="ECO:0000259" key="2">
    <source>
        <dbReference type="PROSITE" id="PS50011"/>
    </source>
</evidence>
<keyword evidence="3" id="KW-0418">Kinase</keyword>
<feature type="compositionally biased region" description="Polar residues" evidence="1">
    <location>
        <begin position="480"/>
        <end position="491"/>
    </location>
</feature>
<feature type="compositionally biased region" description="Basic and acidic residues" evidence="1">
    <location>
        <begin position="22"/>
        <end position="34"/>
    </location>
</feature>
<dbReference type="InParanoid" id="Q7YXD1"/>
<dbReference type="Gene3D" id="1.10.510.10">
    <property type="entry name" value="Transferase(Phosphotransferase) domain 1"/>
    <property type="match status" value="1"/>
</dbReference>
<proteinExistence type="predicted"/>
<protein>
    <submittedName>
        <fullName evidence="3">Protein kinase domain-containing protein</fullName>
    </submittedName>
</protein>
<dbReference type="GO" id="GO:0005634">
    <property type="term" value="C:nucleus"/>
    <property type="evidence" value="ECO:0000318"/>
    <property type="project" value="GO_Central"/>
</dbReference>
<evidence type="ECO:0000313" key="3">
    <source>
        <dbReference type="EMBL" id="CAD91629.2"/>
    </source>
</evidence>
<feature type="domain" description="Protein kinase" evidence="2">
    <location>
        <begin position="162"/>
        <end position="487"/>
    </location>
</feature>
<dbReference type="OMA" id="WYDRSAT"/>
<dbReference type="PhylomeDB" id="Q7YXD1"/>
<organism evidence="3 4">
    <name type="scientific">Caenorhabditis elegans</name>
    <dbReference type="NCBI Taxonomy" id="6239"/>
    <lineage>
        <taxon>Eukaryota</taxon>
        <taxon>Metazoa</taxon>
        <taxon>Ecdysozoa</taxon>
        <taxon>Nematoda</taxon>
        <taxon>Chromadorea</taxon>
        <taxon>Rhabditida</taxon>
        <taxon>Rhabditina</taxon>
        <taxon>Rhabditomorpha</taxon>
        <taxon>Rhabditoidea</taxon>
        <taxon>Rhabditidae</taxon>
        <taxon>Peloderinae</taxon>
        <taxon>Caenorhabditis</taxon>
    </lineage>
</organism>
<dbReference type="FunFam" id="1.10.510.10:FF:001135">
    <property type="entry name" value="Protein CBG16501"/>
    <property type="match status" value="1"/>
</dbReference>
<dbReference type="GO" id="GO:0004674">
    <property type="term" value="F:protein serine/threonine kinase activity"/>
    <property type="evidence" value="ECO:0000318"/>
    <property type="project" value="GO_Central"/>
</dbReference>
<dbReference type="ExpressionAtlas" id="Q7YXD1">
    <property type="expression patterns" value="baseline and differential"/>
</dbReference>
<feature type="region of interest" description="Disordered" evidence="1">
    <location>
        <begin position="1"/>
        <end position="73"/>
    </location>
</feature>
<dbReference type="InterPro" id="IPR000719">
    <property type="entry name" value="Prot_kinase_dom"/>
</dbReference>
<dbReference type="GeneID" id="175589"/>
<dbReference type="InterPro" id="IPR011009">
    <property type="entry name" value="Kinase-like_dom_sf"/>
</dbReference>
<feature type="compositionally biased region" description="Basic residues" evidence="1">
    <location>
        <begin position="35"/>
        <end position="48"/>
    </location>
</feature>
<dbReference type="Bgee" id="WBGene00009115">
    <property type="expression patterns" value="Expressed in adult organism and 1 other cell type or tissue"/>
</dbReference>
<dbReference type="OrthoDB" id="2687620at2759"/>
<dbReference type="WormBase" id="F25F2.1b">
    <property type="protein sequence ID" value="CE41397"/>
    <property type="gene ID" value="WBGene00009115"/>
</dbReference>
<dbReference type="UCSC" id="F25F2.1b">
    <property type="organism name" value="c. elegans"/>
</dbReference>